<evidence type="ECO:0000313" key="9">
    <source>
        <dbReference type="EMBL" id="MCA9392368.1"/>
    </source>
</evidence>
<keyword evidence="2" id="KW-0227">DNA damage</keyword>
<dbReference type="AlphaFoldDB" id="A0A955RS99"/>
<comment type="similarity">
    <text evidence="1 7">Belongs to the peptidase S24 family.</text>
</comment>
<evidence type="ECO:0000259" key="8">
    <source>
        <dbReference type="Pfam" id="PF00717"/>
    </source>
</evidence>
<reference evidence="9" key="1">
    <citation type="submission" date="2020-04" db="EMBL/GenBank/DDBJ databases">
        <authorList>
            <person name="Zhang T."/>
        </authorList>
    </citation>
    <scope>NUCLEOTIDE SEQUENCE</scope>
    <source>
        <strain evidence="9">HKST-UBA03</strain>
    </source>
</reference>
<protein>
    <submittedName>
        <fullName evidence="9">Translesion error-prone DNA polymerase V autoproteolytic subunit</fullName>
        <ecNumber evidence="9">2.7.7.7</ecNumber>
    </submittedName>
</protein>
<dbReference type="EMBL" id="JAGQKZ010000044">
    <property type="protein sequence ID" value="MCA9392368.1"/>
    <property type="molecule type" value="Genomic_DNA"/>
</dbReference>
<dbReference type="Proteomes" id="UP000751518">
    <property type="component" value="Unassembled WGS sequence"/>
</dbReference>
<gene>
    <name evidence="9" type="primary">umuD</name>
    <name evidence="9" type="ORF">KC614_04185</name>
</gene>
<proteinExistence type="inferred from homology"/>
<dbReference type="CDD" id="cd06529">
    <property type="entry name" value="S24_LexA-like"/>
    <property type="match status" value="1"/>
</dbReference>
<reference evidence="9" key="2">
    <citation type="journal article" date="2021" name="Microbiome">
        <title>Successional dynamics and alternative stable states in a saline activated sludge microbial community over 9 years.</title>
        <authorList>
            <person name="Wang Y."/>
            <person name="Ye J."/>
            <person name="Ju F."/>
            <person name="Liu L."/>
            <person name="Boyd J.A."/>
            <person name="Deng Y."/>
            <person name="Parks D.H."/>
            <person name="Jiang X."/>
            <person name="Yin X."/>
            <person name="Woodcroft B.J."/>
            <person name="Tyson G.W."/>
            <person name="Hugenholtz P."/>
            <person name="Polz M.F."/>
            <person name="Zhang T."/>
        </authorList>
    </citation>
    <scope>NUCLEOTIDE SEQUENCE</scope>
    <source>
        <strain evidence="9">HKST-UBA03</strain>
    </source>
</reference>
<evidence type="ECO:0000313" key="10">
    <source>
        <dbReference type="Proteomes" id="UP000751518"/>
    </source>
</evidence>
<dbReference type="GO" id="GO:0006281">
    <property type="term" value="P:DNA repair"/>
    <property type="evidence" value="ECO:0007669"/>
    <property type="project" value="UniProtKB-KW"/>
</dbReference>
<dbReference type="GO" id="GO:0016787">
    <property type="term" value="F:hydrolase activity"/>
    <property type="evidence" value="ECO:0007669"/>
    <property type="project" value="UniProtKB-KW"/>
</dbReference>
<sequence length="129" mass="14499">MVTKTPLYLTPVQAGFPSPADDFIDTHLDLNEHLIRHPAATFFVRAEGNSMIYAGIQSGDILVVDRALRVDNNAVVVAAVNGELTVKRVRRENERVWLMPENPLFQPIEITEEMEVSVWGVVTHVVHRV</sequence>
<accession>A0A955RS99</accession>
<keyword evidence="9" id="KW-0808">Transferase</keyword>
<dbReference type="InterPro" id="IPR006197">
    <property type="entry name" value="Peptidase_S24_LexA"/>
</dbReference>
<evidence type="ECO:0000256" key="3">
    <source>
        <dbReference type="ARBA" id="ARBA00022801"/>
    </source>
</evidence>
<name>A0A955RS99_UNCKA</name>
<dbReference type="Pfam" id="PF00717">
    <property type="entry name" value="Peptidase_S24"/>
    <property type="match status" value="1"/>
</dbReference>
<organism evidence="9 10">
    <name type="scientific">candidate division WWE3 bacterium</name>
    <dbReference type="NCBI Taxonomy" id="2053526"/>
    <lineage>
        <taxon>Bacteria</taxon>
        <taxon>Katanobacteria</taxon>
    </lineage>
</organism>
<evidence type="ECO:0000256" key="5">
    <source>
        <dbReference type="ARBA" id="ARBA00023204"/>
    </source>
</evidence>
<evidence type="ECO:0000256" key="6">
    <source>
        <dbReference type="ARBA" id="ARBA00023236"/>
    </source>
</evidence>
<dbReference type="SUPFAM" id="SSF51306">
    <property type="entry name" value="LexA/Signal peptidase"/>
    <property type="match status" value="1"/>
</dbReference>
<dbReference type="GO" id="GO:0003887">
    <property type="term" value="F:DNA-directed DNA polymerase activity"/>
    <property type="evidence" value="ECO:0007669"/>
    <property type="project" value="UniProtKB-EC"/>
</dbReference>
<evidence type="ECO:0000256" key="4">
    <source>
        <dbReference type="ARBA" id="ARBA00022813"/>
    </source>
</evidence>
<dbReference type="Gene3D" id="2.10.109.10">
    <property type="entry name" value="Umud Fragment, subunit A"/>
    <property type="match status" value="1"/>
</dbReference>
<evidence type="ECO:0000256" key="2">
    <source>
        <dbReference type="ARBA" id="ARBA00022763"/>
    </source>
</evidence>
<dbReference type="PANTHER" id="PTHR33516:SF2">
    <property type="entry name" value="LEXA REPRESSOR-RELATED"/>
    <property type="match status" value="1"/>
</dbReference>
<dbReference type="InterPro" id="IPR036286">
    <property type="entry name" value="LexA/Signal_pep-like_sf"/>
</dbReference>
<keyword evidence="3 7" id="KW-0378">Hydrolase</keyword>
<evidence type="ECO:0000256" key="1">
    <source>
        <dbReference type="ARBA" id="ARBA00007484"/>
    </source>
</evidence>
<dbReference type="GO" id="GO:0006355">
    <property type="term" value="P:regulation of DNA-templated transcription"/>
    <property type="evidence" value="ECO:0007669"/>
    <property type="project" value="InterPro"/>
</dbReference>
<keyword evidence="5" id="KW-0234">DNA repair</keyword>
<dbReference type="EC" id="2.7.7.7" evidence="9"/>
<dbReference type="PANTHER" id="PTHR33516">
    <property type="entry name" value="LEXA REPRESSOR"/>
    <property type="match status" value="1"/>
</dbReference>
<comment type="caution">
    <text evidence="9">The sequence shown here is derived from an EMBL/GenBank/DDBJ whole genome shotgun (WGS) entry which is preliminary data.</text>
</comment>
<dbReference type="GO" id="GO:0003677">
    <property type="term" value="F:DNA binding"/>
    <property type="evidence" value="ECO:0007669"/>
    <property type="project" value="InterPro"/>
</dbReference>
<evidence type="ECO:0000256" key="7">
    <source>
        <dbReference type="RuleBase" id="RU003991"/>
    </source>
</evidence>
<feature type="domain" description="Peptidase S24/S26A/S26B/S26C" evidence="8">
    <location>
        <begin position="6"/>
        <end position="122"/>
    </location>
</feature>
<keyword evidence="9" id="KW-0548">Nucleotidyltransferase</keyword>
<keyword evidence="6" id="KW-0742">SOS response</keyword>
<dbReference type="PRINTS" id="PR00726">
    <property type="entry name" value="LEXASERPTASE"/>
</dbReference>
<keyword evidence="4 7" id="KW-0068">Autocatalytic cleavage</keyword>
<dbReference type="NCBIfam" id="NF007621">
    <property type="entry name" value="PRK10276.1"/>
    <property type="match status" value="1"/>
</dbReference>
<dbReference type="InterPro" id="IPR015927">
    <property type="entry name" value="Peptidase_S24_S26A/B/C"/>
</dbReference>
<dbReference type="InterPro" id="IPR039418">
    <property type="entry name" value="LexA-like"/>
</dbReference>
<dbReference type="GO" id="GO:0009432">
    <property type="term" value="P:SOS response"/>
    <property type="evidence" value="ECO:0007669"/>
    <property type="project" value="UniProtKB-KW"/>
</dbReference>
<dbReference type="InterPro" id="IPR050077">
    <property type="entry name" value="LexA_repressor"/>
</dbReference>